<dbReference type="SUPFAM" id="SSF102735">
    <property type="entry name" value="Trigger factor ribosome-binding domain"/>
    <property type="match status" value="1"/>
</dbReference>
<dbReference type="Pfam" id="PF05698">
    <property type="entry name" value="Trigger_C"/>
    <property type="match status" value="1"/>
</dbReference>
<dbReference type="EMBL" id="JANFYT010000010">
    <property type="protein sequence ID" value="MCQ4813987.1"/>
    <property type="molecule type" value="Genomic_DNA"/>
</dbReference>
<gene>
    <name evidence="5" type="ORF">NE630_06030</name>
</gene>
<evidence type="ECO:0000259" key="3">
    <source>
        <dbReference type="Pfam" id="PF05697"/>
    </source>
</evidence>
<proteinExistence type="predicted"/>
<dbReference type="Gene3D" id="1.10.3120.10">
    <property type="entry name" value="Trigger factor, C-terminal domain"/>
    <property type="match status" value="1"/>
</dbReference>
<evidence type="ECO:0000259" key="4">
    <source>
        <dbReference type="Pfam" id="PF05698"/>
    </source>
</evidence>
<dbReference type="GO" id="GO:0006457">
    <property type="term" value="P:protein folding"/>
    <property type="evidence" value="ECO:0007669"/>
    <property type="project" value="InterPro"/>
</dbReference>
<evidence type="ECO:0000313" key="6">
    <source>
        <dbReference type="Proteomes" id="UP001205919"/>
    </source>
</evidence>
<dbReference type="InterPro" id="IPR008880">
    <property type="entry name" value="Trigger_fac_C"/>
</dbReference>
<dbReference type="RefSeq" id="WP_008711379.1">
    <property type="nucleotide sequence ID" value="NZ_CABKQM010000008.1"/>
</dbReference>
<dbReference type="InterPro" id="IPR036611">
    <property type="entry name" value="Trigger_fac_ribosome-bd_sf"/>
</dbReference>
<dbReference type="Pfam" id="PF05697">
    <property type="entry name" value="Trigger_N"/>
    <property type="match status" value="1"/>
</dbReference>
<dbReference type="GO" id="GO:0003755">
    <property type="term" value="F:peptidyl-prolyl cis-trans isomerase activity"/>
    <property type="evidence" value="ECO:0007669"/>
    <property type="project" value="UniProtKB-KW"/>
</dbReference>
<feature type="domain" description="Trigger factor ribosome-binding bacterial" evidence="3">
    <location>
        <begin position="1"/>
        <end position="129"/>
    </location>
</feature>
<evidence type="ECO:0000256" key="1">
    <source>
        <dbReference type="ARBA" id="ARBA00023110"/>
    </source>
</evidence>
<evidence type="ECO:0000256" key="2">
    <source>
        <dbReference type="ARBA" id="ARBA00023235"/>
    </source>
</evidence>
<organism evidence="5 6">
    <name type="scientific">Cloacibacillus evryensis</name>
    <dbReference type="NCBI Taxonomy" id="508460"/>
    <lineage>
        <taxon>Bacteria</taxon>
        <taxon>Thermotogati</taxon>
        <taxon>Synergistota</taxon>
        <taxon>Synergistia</taxon>
        <taxon>Synergistales</taxon>
        <taxon>Synergistaceae</taxon>
        <taxon>Cloacibacillus</taxon>
    </lineage>
</organism>
<dbReference type="InterPro" id="IPR027304">
    <property type="entry name" value="Trigger_fact/SurA_dom_sf"/>
</dbReference>
<dbReference type="InterPro" id="IPR037041">
    <property type="entry name" value="Trigger_fac_C_sf"/>
</dbReference>
<keyword evidence="6" id="KW-1185">Reference proteome</keyword>
<dbReference type="GO" id="GO:0015031">
    <property type="term" value="P:protein transport"/>
    <property type="evidence" value="ECO:0007669"/>
    <property type="project" value="InterPro"/>
</dbReference>
<reference evidence="5 6" key="1">
    <citation type="submission" date="2022-06" db="EMBL/GenBank/DDBJ databases">
        <title>Isolation of gut microbiota from human fecal samples.</title>
        <authorList>
            <person name="Pamer E.G."/>
            <person name="Barat B."/>
            <person name="Waligurski E."/>
            <person name="Medina S."/>
            <person name="Paddock L."/>
            <person name="Mostad J."/>
        </authorList>
    </citation>
    <scope>NUCLEOTIDE SEQUENCE [LARGE SCALE GENOMIC DNA]</scope>
    <source>
        <strain evidence="5 6">DFI.9.90</strain>
    </source>
</reference>
<keyword evidence="1" id="KW-0697">Rotamase</keyword>
<name>A0AAW5K0L8_9BACT</name>
<protein>
    <submittedName>
        <fullName evidence="5">Trigger factor family protein</fullName>
    </submittedName>
</protein>
<keyword evidence="2" id="KW-0413">Isomerase</keyword>
<accession>A0AAW5K0L8</accession>
<dbReference type="Proteomes" id="UP001205919">
    <property type="component" value="Unassembled WGS sequence"/>
</dbReference>
<dbReference type="Gene3D" id="3.30.70.1050">
    <property type="entry name" value="Trigger factor ribosome-binding domain"/>
    <property type="match status" value="1"/>
</dbReference>
<comment type="caution">
    <text evidence="5">The sequence shown here is derived from an EMBL/GenBank/DDBJ whole genome shotgun (WGS) entry which is preliminary data.</text>
</comment>
<dbReference type="InterPro" id="IPR008881">
    <property type="entry name" value="Trigger_fac_ribosome-bd_bac"/>
</dbReference>
<evidence type="ECO:0000313" key="5">
    <source>
        <dbReference type="EMBL" id="MCQ4813987.1"/>
    </source>
</evidence>
<dbReference type="AlphaFoldDB" id="A0AAW5K0L8"/>
<dbReference type="SUPFAM" id="SSF109998">
    <property type="entry name" value="Triger factor/SurA peptide-binding domain-like"/>
    <property type="match status" value="1"/>
</dbReference>
<sequence>MRVIDKKTDGETLAVTLLIEPEEFAEALREAYLDDSERYVVPGYAPGLAPRAAIEAVYGPEALFDEAIAAALPAAYGKFLAEEKPRTVGKPEASDITLLAGGGLRFRVRADLCPRVRLGAYKGLRITLPEGADEENFRMAALRAACKEMEGRPSEAMVEERLDATAAREQLNVSRDAVYHLLADSAWLLRETYLAAGLSRPPAQVRAEALDVMLEAASGGNADPSWEFIARRLRGLAARYRALPDDFDETLAGLFKRRAAVKEGMTPEELAADAFGAYLGSIGLDEKRWRAERRAEAEESARCDLLLEAVAEAEGITASGDELLALTAEIAARCGMETAEAAARIDAEPLRRQIARDKACRLIVASAVRA</sequence>
<feature type="domain" description="Trigger factor C-terminal" evidence="4">
    <location>
        <begin position="282"/>
        <end position="364"/>
    </location>
</feature>